<evidence type="ECO:0000313" key="4">
    <source>
        <dbReference type="Proteomes" id="UP000469325"/>
    </source>
</evidence>
<dbReference type="Proteomes" id="UP000469325">
    <property type="component" value="Unassembled WGS sequence"/>
</dbReference>
<organism evidence="3 4">
    <name type="scientific">Olsenella porci</name>
    <dbReference type="NCBI Taxonomy" id="2652279"/>
    <lineage>
        <taxon>Bacteria</taxon>
        <taxon>Bacillati</taxon>
        <taxon>Actinomycetota</taxon>
        <taxon>Coriobacteriia</taxon>
        <taxon>Coriobacteriales</taxon>
        <taxon>Atopobiaceae</taxon>
        <taxon>Olsenella</taxon>
    </lineage>
</organism>
<comment type="caution">
    <text evidence="3">The sequence shown here is derived from an EMBL/GenBank/DDBJ whole genome shotgun (WGS) entry which is preliminary data.</text>
</comment>
<reference evidence="3 4" key="1">
    <citation type="submission" date="2019-08" db="EMBL/GenBank/DDBJ databases">
        <title>In-depth cultivation of the pig gut microbiome towards novel bacterial diversity and tailored functional studies.</title>
        <authorList>
            <person name="Wylensek D."/>
            <person name="Hitch T.C.A."/>
            <person name="Clavel T."/>
        </authorList>
    </citation>
    <scope>NUCLEOTIDE SEQUENCE [LARGE SCALE GENOMIC DNA]</scope>
    <source>
        <strain evidence="3 4">CA-Schmier-601-WT-1</strain>
    </source>
</reference>
<keyword evidence="4" id="KW-1185">Reference proteome</keyword>
<gene>
    <name evidence="3" type="ORF">FYJ68_01080</name>
</gene>
<dbReference type="AlphaFoldDB" id="A0A6N7XB68"/>
<feature type="compositionally biased region" description="Polar residues" evidence="1">
    <location>
        <begin position="179"/>
        <end position="201"/>
    </location>
</feature>
<feature type="region of interest" description="Disordered" evidence="1">
    <location>
        <begin position="1"/>
        <end position="86"/>
    </location>
</feature>
<feature type="transmembrane region" description="Helical" evidence="2">
    <location>
        <begin position="150"/>
        <end position="173"/>
    </location>
</feature>
<keyword evidence="2" id="KW-0472">Membrane</keyword>
<protein>
    <submittedName>
        <fullName evidence="3">Uncharacterized protein</fullName>
    </submittedName>
</protein>
<feature type="compositionally biased region" description="Basic and acidic residues" evidence="1">
    <location>
        <begin position="1"/>
        <end position="11"/>
    </location>
</feature>
<accession>A0A6N7XB68</accession>
<feature type="region of interest" description="Disordered" evidence="1">
    <location>
        <begin position="178"/>
        <end position="201"/>
    </location>
</feature>
<evidence type="ECO:0000256" key="2">
    <source>
        <dbReference type="SAM" id="Phobius"/>
    </source>
</evidence>
<evidence type="ECO:0000256" key="1">
    <source>
        <dbReference type="SAM" id="MobiDB-lite"/>
    </source>
</evidence>
<name>A0A6N7XB68_9ACTN</name>
<dbReference type="RefSeq" id="WP_154433474.1">
    <property type="nucleotide sequence ID" value="NZ_VUNC01000001.1"/>
</dbReference>
<sequence>MADNERRDRRGGTPRRGSHAGATPRRQVSGGSGSGAARHASHLSPVSDPASQGARPSRDRLRNLPQIDTGGSEQDAPRPIGVDPAVTGSFRRIDVGEGAKVETRDNVRTISPDSTSSWTRTGFGEEMQLQGRNKPRVRNRETKIKTNKRLNIGIAIAAAVIILLAILAFNGIISHRPSAEQTDSGQVEQTQTGSDGSINYNGTVFSIRQGDDGKYALVGSPEGSSTSSVNTYFEFEGTPVQLVLYNGAIIIPENLGDGWDVLAYTMGAGSMSTQVTDSNGNAVTGSGQITDVKLDGSNLLITDSTGQTTTIALG</sequence>
<proteinExistence type="predicted"/>
<dbReference type="EMBL" id="VUNC01000001">
    <property type="protein sequence ID" value="MST71713.1"/>
    <property type="molecule type" value="Genomic_DNA"/>
</dbReference>
<evidence type="ECO:0000313" key="3">
    <source>
        <dbReference type="EMBL" id="MST71713.1"/>
    </source>
</evidence>
<keyword evidence="2" id="KW-1133">Transmembrane helix</keyword>
<keyword evidence="2" id="KW-0812">Transmembrane</keyword>